<feature type="region of interest" description="Disordered" evidence="1">
    <location>
        <begin position="1"/>
        <end position="94"/>
    </location>
</feature>
<evidence type="ECO:0000256" key="1">
    <source>
        <dbReference type="SAM" id="MobiDB-lite"/>
    </source>
</evidence>
<gene>
    <name evidence="3" type="ORF">PAC_13835</name>
</gene>
<feature type="compositionally biased region" description="Polar residues" evidence="1">
    <location>
        <begin position="7"/>
        <end position="22"/>
    </location>
</feature>
<feature type="domain" description="Myb-like" evidence="2">
    <location>
        <begin position="769"/>
        <end position="820"/>
    </location>
</feature>
<dbReference type="Proteomes" id="UP000184330">
    <property type="component" value="Unassembled WGS sequence"/>
</dbReference>
<dbReference type="InterPro" id="IPR052833">
    <property type="entry name" value="Telomeric_DNA-bd_trans-reg"/>
</dbReference>
<dbReference type="GO" id="GO:0003691">
    <property type="term" value="F:double-stranded telomeric DNA binding"/>
    <property type="evidence" value="ECO:0007669"/>
    <property type="project" value="TreeGrafter"/>
</dbReference>
<dbReference type="OrthoDB" id="5398572at2759"/>
<accession>A0A1L7XFZ9</accession>
<reference evidence="3 4" key="1">
    <citation type="submission" date="2016-03" db="EMBL/GenBank/DDBJ databases">
        <authorList>
            <person name="Ploux O."/>
        </authorList>
    </citation>
    <scope>NUCLEOTIDE SEQUENCE [LARGE SCALE GENOMIC DNA]</scope>
    <source>
        <strain evidence="3 4">UAMH 11012</strain>
    </source>
</reference>
<feature type="compositionally biased region" description="Acidic residues" evidence="1">
    <location>
        <begin position="654"/>
        <end position="663"/>
    </location>
</feature>
<feature type="compositionally biased region" description="Polar residues" evidence="1">
    <location>
        <begin position="71"/>
        <end position="80"/>
    </location>
</feature>
<dbReference type="GO" id="GO:0010833">
    <property type="term" value="P:telomere maintenance via telomere lengthening"/>
    <property type="evidence" value="ECO:0007669"/>
    <property type="project" value="TreeGrafter"/>
</dbReference>
<feature type="region of interest" description="Disordered" evidence="1">
    <location>
        <begin position="522"/>
        <end position="588"/>
    </location>
</feature>
<feature type="compositionally biased region" description="Basic and acidic residues" evidence="1">
    <location>
        <begin position="715"/>
        <end position="724"/>
    </location>
</feature>
<dbReference type="STRING" id="576137.A0A1L7XFZ9"/>
<feature type="compositionally biased region" description="Polar residues" evidence="1">
    <location>
        <begin position="141"/>
        <end position="164"/>
    </location>
</feature>
<protein>
    <recommendedName>
        <fullName evidence="2">Myb-like domain-containing protein</fullName>
    </recommendedName>
</protein>
<keyword evidence="4" id="KW-1185">Reference proteome</keyword>
<organism evidence="3 4">
    <name type="scientific">Phialocephala subalpina</name>
    <dbReference type="NCBI Taxonomy" id="576137"/>
    <lineage>
        <taxon>Eukaryota</taxon>
        <taxon>Fungi</taxon>
        <taxon>Dikarya</taxon>
        <taxon>Ascomycota</taxon>
        <taxon>Pezizomycotina</taxon>
        <taxon>Leotiomycetes</taxon>
        <taxon>Helotiales</taxon>
        <taxon>Mollisiaceae</taxon>
        <taxon>Phialocephala</taxon>
        <taxon>Phialocephala fortinii species complex</taxon>
    </lineage>
</organism>
<dbReference type="EMBL" id="FJOG01000025">
    <property type="protein sequence ID" value="CZR63938.1"/>
    <property type="molecule type" value="Genomic_DNA"/>
</dbReference>
<feature type="region of interest" description="Disordered" evidence="1">
    <location>
        <begin position="123"/>
        <end position="164"/>
    </location>
</feature>
<evidence type="ECO:0000313" key="3">
    <source>
        <dbReference type="EMBL" id="CZR63938.1"/>
    </source>
</evidence>
<feature type="compositionally biased region" description="Low complexity" evidence="1">
    <location>
        <begin position="684"/>
        <end position="693"/>
    </location>
</feature>
<dbReference type="AlphaFoldDB" id="A0A1L7XFZ9"/>
<name>A0A1L7XFZ9_9HELO</name>
<dbReference type="PANTHER" id="PTHR47807">
    <property type="entry name" value="PROTEIN TBF1"/>
    <property type="match status" value="1"/>
</dbReference>
<feature type="compositionally biased region" description="Basic and acidic residues" evidence="1">
    <location>
        <begin position="664"/>
        <end position="674"/>
    </location>
</feature>
<proteinExistence type="predicted"/>
<dbReference type="SMART" id="SM00717">
    <property type="entry name" value="SANT"/>
    <property type="match status" value="1"/>
</dbReference>
<feature type="compositionally biased region" description="Polar residues" evidence="1">
    <location>
        <begin position="627"/>
        <end position="640"/>
    </location>
</feature>
<feature type="compositionally biased region" description="Low complexity" evidence="1">
    <location>
        <begin position="700"/>
        <end position="714"/>
    </location>
</feature>
<feature type="region of interest" description="Disordered" evidence="1">
    <location>
        <begin position="607"/>
        <end position="745"/>
    </location>
</feature>
<dbReference type="PANTHER" id="PTHR47807:SF1">
    <property type="entry name" value="PROTEIN TBF1"/>
    <property type="match status" value="1"/>
</dbReference>
<evidence type="ECO:0000259" key="2">
    <source>
        <dbReference type="SMART" id="SM00717"/>
    </source>
</evidence>
<dbReference type="InterPro" id="IPR001005">
    <property type="entry name" value="SANT/Myb"/>
</dbReference>
<evidence type="ECO:0000313" key="4">
    <source>
        <dbReference type="Proteomes" id="UP000184330"/>
    </source>
</evidence>
<sequence>MAPKASGRTSARSNASRDQASSPPKRESESPVGRRTRSTRSQSAEPRDQNAGVRKTRRGPRNASREGSVDSVGSNTSVASSRGGRTRKATRAAAVPRGKNLAGYNQSCKLNAISDLSIIAEDRDPEHSAEEELEEDIIRNGSESPRMQSPGATSQMSGSTAVTTHSQTQIKDLDPFTICETLPDLFARSQNILDLLAPANVTEEKVEAIAKELRVNGSKRAKQLKYREETFDPARKHFGKYDYINRSHILKALVGSDEPGDGPFRPDDVLFAANLVTVVRKIMATEKRSSETLTILTRLSQFPEPFVRSFGEDVQYGRSGLLEQSFALGLNIRTQYVISVLENGKDHDNFNPDLVLASTFYTLDERSDSFEEYITNGRLNNILRGEASHSEEQVVQIDDRFNEIRTAFRQSKQAIEAGDVVDFDQLEELFPWSTFLTSLVSWARARYDEISESVAKQGGVEEIRTDLLETMEMFDSQSAVDSRPVANIPKQRQLQYSAPIVSSGSSFAGREQVFQLAKMKRATGVPSSVPTRDAFAPSSLPQPRTAPTPPPQERVSEDPRNNQSPAREDYDDYPVAFDDGDDMVIPASGRPAAEYASSWQAYANEKNKENLAVAKPPKKRSLLDPQPNAQSAAEWSSQEGTPKVSAKRRRSVTEDAESEDEGFESDRRVPDPSRRNNAALSRCAGPVAAAPAPKRVRTQARSVSVEAESSGAARQRQERAEDARQANMRRAVAEDSDEEDPAPTATQVSMVARQEVVRHKIAKKEPSKKRTAWSEADTQKLIEGIEDWGCSWAVLFKLDGWEVERDQVALKDKARNLKVNFLKAGMDLPLNFDNVRLGKKEVNAVRAVNPDYEPEP</sequence>